<dbReference type="RefSeq" id="WP_211531574.1">
    <property type="nucleotide sequence ID" value="NZ_JWHL01000021.1"/>
</dbReference>
<dbReference type="AlphaFoldDB" id="A0A8J7W7I2"/>
<organism evidence="1 2">
    <name type="scientific">Methanocalculus chunghsingensis</name>
    <dbReference type="NCBI Taxonomy" id="156457"/>
    <lineage>
        <taxon>Archaea</taxon>
        <taxon>Methanobacteriati</taxon>
        <taxon>Methanobacteriota</taxon>
        <taxon>Stenosarchaea group</taxon>
        <taxon>Methanomicrobia</taxon>
        <taxon>Methanomicrobiales</taxon>
        <taxon>Methanocalculaceae</taxon>
        <taxon>Methanocalculus</taxon>
    </lineage>
</organism>
<accession>A0A8J7W7I2</accession>
<proteinExistence type="predicted"/>
<sequence length="209" mass="23570">MTIESDDEGKEIRREIATSLCGSSIIDFSYEYDFTQTRGVRLWFDMIRLRTPAGIPITLDGGGICIEDQDPLGERGINLSIRGNAYSPGPEVPIAKIEDVIRRDLVTLFDGAEIISIDGLGFGDDPVYERDGASFYPLKTETITFRNHDGFSFLFRPEGFCRRNPTHRTKVWIALDAYLMVDFEGACAFVSGAFFSEFQKRSIPDQEDR</sequence>
<dbReference type="Proteomes" id="UP000730161">
    <property type="component" value="Unassembled WGS sequence"/>
</dbReference>
<keyword evidence="2" id="KW-1185">Reference proteome</keyword>
<evidence type="ECO:0000313" key="1">
    <source>
        <dbReference type="EMBL" id="MBR1369824.1"/>
    </source>
</evidence>
<protein>
    <submittedName>
        <fullName evidence="1">Uncharacterized protein</fullName>
    </submittedName>
</protein>
<dbReference type="EMBL" id="JWHL01000021">
    <property type="protein sequence ID" value="MBR1369824.1"/>
    <property type="molecule type" value="Genomic_DNA"/>
</dbReference>
<evidence type="ECO:0000313" key="2">
    <source>
        <dbReference type="Proteomes" id="UP000730161"/>
    </source>
</evidence>
<comment type="caution">
    <text evidence="1">The sequence shown here is derived from an EMBL/GenBank/DDBJ whole genome shotgun (WGS) entry which is preliminary data.</text>
</comment>
<name>A0A8J7W7I2_9EURY</name>
<reference evidence="1" key="1">
    <citation type="submission" date="2014-12" db="EMBL/GenBank/DDBJ databases">
        <authorList>
            <person name="Huang H.-H."/>
            <person name="Chen S.-C."/>
            <person name="Lai M.-C."/>
        </authorList>
    </citation>
    <scope>NUCLEOTIDE SEQUENCE</scope>
    <source>
        <strain evidence="1">K1F9705b</strain>
    </source>
</reference>
<gene>
    <name evidence="1" type="ORF">RJ53_10185</name>
</gene>